<keyword evidence="1" id="KW-1133">Transmembrane helix</keyword>
<sequence>MGNVEKWLAVISVALFAMFAGEMISVYYFMLTVPEDAVVAQGFAPDPKLIQFVSIGVAPAGILAAVAYIMSRNYGSKQIGSLIIVGGIILLAGNLVVYSWVDSVPEIYVTDAVQYLPILFIILSAPVMFVGSRLILKRKKRPTKEYF</sequence>
<feature type="transmembrane region" description="Helical" evidence="1">
    <location>
        <begin position="113"/>
        <end position="136"/>
    </location>
</feature>
<evidence type="ECO:0000256" key="1">
    <source>
        <dbReference type="SAM" id="Phobius"/>
    </source>
</evidence>
<gene>
    <name evidence="2" type="ORF">NMSP_1134</name>
</gene>
<dbReference type="GeneID" id="32901587"/>
<name>A0A2Z2HV30_9ARCH</name>
<feature type="transmembrane region" description="Helical" evidence="1">
    <location>
        <begin position="49"/>
        <end position="70"/>
    </location>
</feature>
<keyword evidence="3" id="KW-1185">Reference proteome</keyword>
<feature type="transmembrane region" description="Helical" evidence="1">
    <location>
        <begin position="7"/>
        <end position="29"/>
    </location>
</feature>
<keyword evidence="1" id="KW-0472">Membrane</keyword>
<evidence type="ECO:0008006" key="4">
    <source>
        <dbReference type="Google" id="ProtNLM"/>
    </source>
</evidence>
<keyword evidence="1" id="KW-0812">Transmembrane</keyword>
<protein>
    <recommendedName>
        <fullName evidence="4">Major facilitator superfamily (MFS) profile domain-containing protein</fullName>
    </recommendedName>
</protein>
<evidence type="ECO:0000313" key="3">
    <source>
        <dbReference type="Proteomes" id="UP000249949"/>
    </source>
</evidence>
<feature type="transmembrane region" description="Helical" evidence="1">
    <location>
        <begin position="82"/>
        <end position="101"/>
    </location>
</feature>
<dbReference type="OrthoDB" id="11172at2157"/>
<dbReference type="RefSeq" id="WP_086907806.1">
    <property type="nucleotide sequence ID" value="NZ_CP021324.1"/>
</dbReference>
<dbReference type="AlphaFoldDB" id="A0A2Z2HV30"/>
<reference evidence="2 3" key="1">
    <citation type="journal article" date="2017" name="Environ. Microbiol.">
        <title>Genome and epigenome of a novel marine Thaumarchaeota strain suggest viral infection, phosphorothioation DNA modification and multiple restriction systems.</title>
        <authorList>
            <person name="Ahlgren N.A."/>
            <person name="Chen Y."/>
            <person name="Needham D.M."/>
            <person name="Parada A.E."/>
            <person name="Sachdeva R."/>
            <person name="Trinh V."/>
            <person name="Chen T."/>
            <person name="Fuhrman J.A."/>
        </authorList>
    </citation>
    <scope>NUCLEOTIDE SEQUENCE [LARGE SCALE GENOMIC DNA]</scope>
    <source>
        <strain evidence="2 3">SPOT01</strain>
    </source>
</reference>
<accession>A0A2Z2HV30</accession>
<dbReference type="Proteomes" id="UP000249949">
    <property type="component" value="Chromosome"/>
</dbReference>
<proteinExistence type="predicted"/>
<evidence type="ECO:0000313" key="2">
    <source>
        <dbReference type="EMBL" id="ARS64750.1"/>
    </source>
</evidence>
<organism evidence="2 3">
    <name type="scientific">Candidatus Nitrosomarinus catalinensis</name>
    <dbReference type="NCBI Taxonomy" id="1898749"/>
    <lineage>
        <taxon>Archaea</taxon>
        <taxon>Nitrososphaerota</taxon>
        <taxon>Nitrososphaeria</taxon>
        <taxon>Nitrosopumilales</taxon>
        <taxon>Nitrosopumilaceae</taxon>
        <taxon>Candidatus Nitrosomarinus</taxon>
    </lineage>
</organism>
<dbReference type="EMBL" id="CP021324">
    <property type="protein sequence ID" value="ARS64750.1"/>
    <property type="molecule type" value="Genomic_DNA"/>
</dbReference>
<dbReference type="KEGG" id="nct:NMSP_1134"/>